<feature type="compositionally biased region" description="Basic and acidic residues" evidence="9">
    <location>
        <begin position="224"/>
        <end position="233"/>
    </location>
</feature>
<feature type="compositionally biased region" description="Low complexity" evidence="9">
    <location>
        <begin position="14"/>
        <end position="24"/>
    </location>
</feature>
<evidence type="ECO:0000259" key="10">
    <source>
        <dbReference type="PROSITE" id="PS50982"/>
    </source>
</evidence>
<reference evidence="12" key="1">
    <citation type="submission" date="2022-12" db="EMBL/GenBank/DDBJ databases">
        <title>Draft genome assemblies for two species of Escallonia (Escalloniales).</title>
        <authorList>
            <person name="Chanderbali A."/>
            <person name="Dervinis C."/>
            <person name="Anghel I."/>
            <person name="Soltis D."/>
            <person name="Soltis P."/>
            <person name="Zapata F."/>
        </authorList>
    </citation>
    <scope>NUCLEOTIDE SEQUENCE</scope>
    <source>
        <strain evidence="12">UCBG92.1500</strain>
        <tissue evidence="12">Leaf</tissue>
    </source>
</reference>
<organism evidence="12 13">
    <name type="scientific">Escallonia rubra</name>
    <dbReference type="NCBI Taxonomy" id="112253"/>
    <lineage>
        <taxon>Eukaryota</taxon>
        <taxon>Viridiplantae</taxon>
        <taxon>Streptophyta</taxon>
        <taxon>Embryophyta</taxon>
        <taxon>Tracheophyta</taxon>
        <taxon>Spermatophyta</taxon>
        <taxon>Magnoliopsida</taxon>
        <taxon>eudicotyledons</taxon>
        <taxon>Gunneridae</taxon>
        <taxon>Pentapetalae</taxon>
        <taxon>asterids</taxon>
        <taxon>campanulids</taxon>
        <taxon>Escalloniales</taxon>
        <taxon>Escalloniaceae</taxon>
        <taxon>Escallonia</taxon>
    </lineage>
</organism>
<keyword evidence="5" id="KW-0805">Transcription regulation</keyword>
<dbReference type="SUPFAM" id="SSF54171">
    <property type="entry name" value="DNA-binding domain"/>
    <property type="match status" value="1"/>
</dbReference>
<dbReference type="Gene3D" id="3.30.40.100">
    <property type="match status" value="1"/>
</dbReference>
<keyword evidence="3" id="KW-0863">Zinc-finger</keyword>
<dbReference type="GO" id="GO:0003677">
    <property type="term" value="F:DNA binding"/>
    <property type="evidence" value="ECO:0007669"/>
    <property type="project" value="UniProtKB-KW"/>
</dbReference>
<feature type="domain" description="MBD" evidence="10">
    <location>
        <begin position="151"/>
        <end position="220"/>
    </location>
</feature>
<evidence type="ECO:0000256" key="1">
    <source>
        <dbReference type="ARBA" id="ARBA00004123"/>
    </source>
</evidence>
<protein>
    <submittedName>
        <fullName evidence="12">Uncharacterized protein</fullName>
    </submittedName>
</protein>
<evidence type="ECO:0000313" key="12">
    <source>
        <dbReference type="EMBL" id="KAK2990538.1"/>
    </source>
</evidence>
<keyword evidence="4" id="KW-0862">Zinc</keyword>
<dbReference type="GO" id="GO:0005634">
    <property type="term" value="C:nucleus"/>
    <property type="evidence" value="ECO:0007669"/>
    <property type="project" value="UniProtKB-SubCell"/>
</dbReference>
<keyword evidence="7" id="KW-0804">Transcription</keyword>
<feature type="region of interest" description="Disordered" evidence="9">
    <location>
        <begin position="224"/>
        <end position="249"/>
    </location>
</feature>
<evidence type="ECO:0000256" key="8">
    <source>
        <dbReference type="ARBA" id="ARBA00023242"/>
    </source>
</evidence>
<dbReference type="InterPro" id="IPR001739">
    <property type="entry name" value="Methyl_CpG_DNA-bd"/>
</dbReference>
<dbReference type="Pfam" id="PF01429">
    <property type="entry name" value="MBD"/>
    <property type="match status" value="1"/>
</dbReference>
<dbReference type="CDD" id="cd01396">
    <property type="entry name" value="MeCP2_MBD"/>
    <property type="match status" value="1"/>
</dbReference>
<evidence type="ECO:0000259" key="11">
    <source>
        <dbReference type="PROSITE" id="PS51050"/>
    </source>
</evidence>
<dbReference type="EMBL" id="JAVXUO010000638">
    <property type="protein sequence ID" value="KAK2990538.1"/>
    <property type="molecule type" value="Genomic_DNA"/>
</dbReference>
<evidence type="ECO:0000256" key="6">
    <source>
        <dbReference type="ARBA" id="ARBA00023125"/>
    </source>
</evidence>
<evidence type="ECO:0000256" key="2">
    <source>
        <dbReference type="ARBA" id="ARBA00022723"/>
    </source>
</evidence>
<keyword evidence="8" id="KW-0539">Nucleus</keyword>
<proteinExistence type="predicted"/>
<evidence type="ECO:0000256" key="9">
    <source>
        <dbReference type="SAM" id="MobiDB-lite"/>
    </source>
</evidence>
<comment type="subcellular location">
    <subcellularLocation>
        <location evidence="1">Nucleus</location>
    </subcellularLocation>
</comment>
<name>A0AA88URD4_9ASTE</name>
<dbReference type="Gene3D" id="3.30.890.10">
    <property type="entry name" value="Methyl-cpg-binding Protein 2, Chain A"/>
    <property type="match status" value="1"/>
</dbReference>
<dbReference type="GO" id="GO:0008270">
    <property type="term" value="F:zinc ion binding"/>
    <property type="evidence" value="ECO:0007669"/>
    <property type="project" value="UniProtKB-KW"/>
</dbReference>
<keyword evidence="13" id="KW-1185">Reference proteome</keyword>
<gene>
    <name evidence="12" type="ORF">RJ640_019818</name>
</gene>
<dbReference type="Pfam" id="PF07496">
    <property type="entry name" value="zf-CW"/>
    <property type="match status" value="1"/>
</dbReference>
<evidence type="ECO:0000256" key="4">
    <source>
        <dbReference type="ARBA" id="ARBA00022833"/>
    </source>
</evidence>
<accession>A0AA88URD4</accession>
<dbReference type="SMART" id="SM00391">
    <property type="entry name" value="MBD"/>
    <property type="match status" value="1"/>
</dbReference>
<dbReference type="InterPro" id="IPR016177">
    <property type="entry name" value="DNA-bd_dom_sf"/>
</dbReference>
<feature type="domain" description="CW-type" evidence="11">
    <location>
        <begin position="90"/>
        <end position="145"/>
    </location>
</feature>
<evidence type="ECO:0000256" key="5">
    <source>
        <dbReference type="ARBA" id="ARBA00023015"/>
    </source>
</evidence>
<dbReference type="AlphaFoldDB" id="A0AA88URD4"/>
<evidence type="ECO:0000313" key="13">
    <source>
        <dbReference type="Proteomes" id="UP001187471"/>
    </source>
</evidence>
<comment type="caution">
    <text evidence="12">The sequence shown here is derived from an EMBL/GenBank/DDBJ whole genome shotgun (WGS) entry which is preliminary data.</text>
</comment>
<dbReference type="PROSITE" id="PS50982">
    <property type="entry name" value="MBD"/>
    <property type="match status" value="1"/>
</dbReference>
<dbReference type="PANTHER" id="PTHR12396">
    <property type="entry name" value="METHYL-CPG BINDING PROTEIN, MBD"/>
    <property type="match status" value="1"/>
</dbReference>
<dbReference type="PROSITE" id="PS51050">
    <property type="entry name" value="ZF_CW"/>
    <property type="match status" value="1"/>
</dbReference>
<evidence type="ECO:0000256" key="7">
    <source>
        <dbReference type="ARBA" id="ARBA00023163"/>
    </source>
</evidence>
<dbReference type="PANTHER" id="PTHR12396:SF10">
    <property type="entry name" value="METHYL-CPG-BINDING DOMAIN-CONTAINING PROTEIN 1-RELATED"/>
    <property type="match status" value="1"/>
</dbReference>
<dbReference type="Proteomes" id="UP001187471">
    <property type="component" value="Unassembled WGS sequence"/>
</dbReference>
<evidence type="ECO:0000256" key="3">
    <source>
        <dbReference type="ARBA" id="ARBA00022771"/>
    </source>
</evidence>
<keyword evidence="6" id="KW-0238">DNA-binding</keyword>
<dbReference type="InterPro" id="IPR011124">
    <property type="entry name" value="Znf_CW"/>
</dbReference>
<keyword evidence="2" id="KW-0479">Metal-binding</keyword>
<feature type="region of interest" description="Disordered" evidence="9">
    <location>
        <begin position="1"/>
        <end position="36"/>
    </location>
</feature>
<sequence>MAQMTRGRPNTAKPSITSPCTQTQSPPPSQTPSSSPCAAVNFTFSIPPSAPINCREAKPIMGQGFRVSRVRLHLKLHRRTLRPSVVEAGGNPVDVYAVQCGKCFKWRVLPTQEQFEDIRSKFAQDPFFCNKKPNVSCEDPADIEYDSSRIWLADKPNIPKTPAGFQRGLYLRKDFSKLDTHYITPAGNKVRSAPGIESFVEENPEYGLTTSDFSFAPPKIMEDTIPEHIDRKGSGSGSKQMKSRKTDEA</sequence>